<dbReference type="PANTHER" id="PTHR30068:SF4">
    <property type="entry name" value="URONATE ISOMERASE"/>
    <property type="match status" value="1"/>
</dbReference>
<dbReference type="GO" id="GO:0019698">
    <property type="term" value="P:D-galacturonate catabolic process"/>
    <property type="evidence" value="ECO:0007669"/>
    <property type="project" value="TreeGrafter"/>
</dbReference>
<evidence type="ECO:0000256" key="1">
    <source>
        <dbReference type="ARBA" id="ARBA00001165"/>
    </source>
</evidence>
<keyword evidence="6 7" id="KW-0413">Isomerase</keyword>
<comment type="pathway">
    <text evidence="2 7">Carbohydrate metabolism; pentose and glucuronate interconversion.</text>
</comment>
<dbReference type="Gene3D" id="1.10.2020.10">
    <property type="entry name" value="uronate isomerase, domain 2, chain A"/>
    <property type="match status" value="1"/>
</dbReference>
<name>A0A6S6T4Q1_9GAMM</name>
<accession>A0A6S6T4Q1</accession>
<evidence type="ECO:0000256" key="6">
    <source>
        <dbReference type="ARBA" id="ARBA00023235"/>
    </source>
</evidence>
<gene>
    <name evidence="7" type="primary">uxaC</name>
    <name evidence="8" type="ORF">HELGO_WM35086</name>
</gene>
<evidence type="ECO:0000313" key="8">
    <source>
        <dbReference type="EMBL" id="CAA6813783.1"/>
    </source>
</evidence>
<dbReference type="InterPro" id="IPR003766">
    <property type="entry name" value="Uronate_isomerase"/>
</dbReference>
<dbReference type="UniPathway" id="UPA00246"/>
<dbReference type="GO" id="GO:0008880">
    <property type="term" value="F:glucuronate isomerase activity"/>
    <property type="evidence" value="ECO:0007669"/>
    <property type="project" value="UniProtKB-UniRule"/>
</dbReference>
<reference evidence="8" key="1">
    <citation type="submission" date="2020-01" db="EMBL/GenBank/DDBJ databases">
        <authorList>
            <person name="Meier V. D."/>
            <person name="Meier V D."/>
        </authorList>
    </citation>
    <scope>NUCLEOTIDE SEQUENCE</scope>
    <source>
        <strain evidence="8">HLG_WM_MAG_09</strain>
    </source>
</reference>
<organism evidence="8">
    <name type="scientific">uncultured Thiotrichaceae bacterium</name>
    <dbReference type="NCBI Taxonomy" id="298394"/>
    <lineage>
        <taxon>Bacteria</taxon>
        <taxon>Pseudomonadati</taxon>
        <taxon>Pseudomonadota</taxon>
        <taxon>Gammaproteobacteria</taxon>
        <taxon>Thiotrichales</taxon>
        <taxon>Thiotrichaceae</taxon>
        <taxon>environmental samples</taxon>
    </lineage>
</organism>
<comment type="catalytic activity">
    <reaction evidence="7">
        <text>aldehydo-D-galacturonate = keto-D-tagaturonate</text>
        <dbReference type="Rhea" id="RHEA:27702"/>
        <dbReference type="ChEBI" id="CHEBI:12952"/>
        <dbReference type="ChEBI" id="CHEBI:17886"/>
    </reaction>
</comment>
<dbReference type="Pfam" id="PF02614">
    <property type="entry name" value="UxaC"/>
    <property type="match status" value="1"/>
</dbReference>
<dbReference type="GO" id="GO:0042840">
    <property type="term" value="P:D-glucuronate catabolic process"/>
    <property type="evidence" value="ECO:0007669"/>
    <property type="project" value="TreeGrafter"/>
</dbReference>
<evidence type="ECO:0000256" key="3">
    <source>
        <dbReference type="ARBA" id="ARBA00008397"/>
    </source>
</evidence>
<evidence type="ECO:0000256" key="7">
    <source>
        <dbReference type="HAMAP-Rule" id="MF_00675"/>
    </source>
</evidence>
<proteinExistence type="inferred from homology"/>
<dbReference type="NCBIfam" id="NF002794">
    <property type="entry name" value="PRK02925.1"/>
    <property type="match status" value="1"/>
</dbReference>
<dbReference type="InterPro" id="IPR032466">
    <property type="entry name" value="Metal_Hydrolase"/>
</dbReference>
<dbReference type="SUPFAM" id="SSF51556">
    <property type="entry name" value="Metallo-dependent hydrolases"/>
    <property type="match status" value="1"/>
</dbReference>
<protein>
    <recommendedName>
        <fullName evidence="5 7">Uronate isomerase</fullName>
        <ecNumber evidence="4 7">5.3.1.12</ecNumber>
    </recommendedName>
    <alternativeName>
        <fullName evidence="7">Glucuronate isomerase</fullName>
    </alternativeName>
    <alternativeName>
        <fullName evidence="7">Uronic isomerase</fullName>
    </alternativeName>
</protein>
<comment type="catalytic activity">
    <reaction evidence="1 7">
        <text>D-glucuronate = D-fructuronate</text>
        <dbReference type="Rhea" id="RHEA:13049"/>
        <dbReference type="ChEBI" id="CHEBI:58720"/>
        <dbReference type="ChEBI" id="CHEBI:59863"/>
        <dbReference type="EC" id="5.3.1.12"/>
    </reaction>
</comment>
<evidence type="ECO:0000256" key="2">
    <source>
        <dbReference type="ARBA" id="ARBA00004892"/>
    </source>
</evidence>
<comment type="similarity">
    <text evidence="3 7">Belongs to the metallo-dependent hydrolases superfamily. Uronate isomerase family.</text>
</comment>
<dbReference type="HAMAP" id="MF_00675">
    <property type="entry name" value="UxaC"/>
    <property type="match status" value="1"/>
</dbReference>
<sequence length="468" mass="52884">MPLTHPDRLFPTDPATRDLARALYAEISDLPIISPHGHCDPRWFAENKRFPNPAELFITPDHYVFRMLVSQGISMSDLGVPRVDGGAIESDPHKIWHLFAENYHLFRGTPSSGWLEHAFEHVFGLEEPLTADNAGDYYTHIDNKLAQDDFLPRALFERFNIEALVTTEGALDDLSWHKQIQDSGWQGRVITTYRPDAVVDPEFEGFSENVEKLGELTGDNTLSWSGYLNAHRNRRAFFKSFGATASDHGHPTARTADLSLTEAKTLFQKALQGKCSADEADLFRGQMLTEMARMSLDDGLVLQIHPGSYRNHSAKVFAQYGRDKGFDIPRQTTYVEALKPLLDAVGMESNLRIILFTLDETVYGRELAPLAGAYPSLKLGPAWWFFDSPEGMRRFRETTTETCGFYNTVGFNDDTRAFCSIPARHDVARRVDCSYLANLVMTGRLRENEAHELAHDLTYNLAKAAYRL</sequence>
<dbReference type="PANTHER" id="PTHR30068">
    <property type="entry name" value="URONATE ISOMERASE"/>
    <property type="match status" value="1"/>
</dbReference>
<dbReference type="EC" id="5.3.1.12" evidence="4 7"/>
<evidence type="ECO:0000256" key="5">
    <source>
        <dbReference type="ARBA" id="ARBA00020555"/>
    </source>
</evidence>
<dbReference type="EMBL" id="CACVAT010000213">
    <property type="protein sequence ID" value="CAA6813783.1"/>
    <property type="molecule type" value="Genomic_DNA"/>
</dbReference>
<evidence type="ECO:0000256" key="4">
    <source>
        <dbReference type="ARBA" id="ARBA00012546"/>
    </source>
</evidence>
<dbReference type="Gene3D" id="3.20.20.140">
    <property type="entry name" value="Metal-dependent hydrolases"/>
    <property type="match status" value="1"/>
</dbReference>
<dbReference type="AlphaFoldDB" id="A0A6S6T4Q1"/>